<dbReference type="EMBL" id="EF144632">
    <property type="protein sequence ID" value="ABK92862.1"/>
    <property type="molecule type" value="mRNA"/>
</dbReference>
<protein>
    <submittedName>
        <fullName evidence="2">Uncharacterized protein</fullName>
    </submittedName>
</protein>
<keyword evidence="1" id="KW-1133">Transmembrane helix</keyword>
<sequence length="70" mass="8377">MKIEMLTYIRLELANHPHSPQRKKIKDLLYIYAGIFFCSTSIISIMDFVFRINNHHHRSYFTFDACVKLV</sequence>
<reference evidence="2" key="1">
    <citation type="journal article" date="2008" name="BMC Genomics">
        <title>Analysis of 4,664 high-quality sequence-finished poplar full-length cDNA clones and their utility for the discovery of genes responding to insect feeding.</title>
        <authorList>
            <person name="Ralph S.G."/>
            <person name="Chun H.J."/>
            <person name="Cooper D."/>
            <person name="Kirkpatrick R."/>
            <person name="Kolosova N."/>
            <person name="Gunter L."/>
            <person name="Tuskan G.A."/>
            <person name="Douglas C.J."/>
            <person name="Holt R.A."/>
            <person name="Jones S.J."/>
            <person name="Marra M.A."/>
            <person name="Bohlmann J."/>
        </authorList>
    </citation>
    <scope>NUCLEOTIDE SEQUENCE</scope>
    <source>
        <tissue evidence="2">Phloem and cambium</tissue>
    </source>
</reference>
<proteinExistence type="evidence at transcript level"/>
<dbReference type="AlphaFoldDB" id="A9P909"/>
<evidence type="ECO:0000313" key="2">
    <source>
        <dbReference type="EMBL" id="ABK92862.1"/>
    </source>
</evidence>
<evidence type="ECO:0000256" key="1">
    <source>
        <dbReference type="SAM" id="Phobius"/>
    </source>
</evidence>
<keyword evidence="1" id="KW-0472">Membrane</keyword>
<organism evidence="2">
    <name type="scientific">Populus trichocarpa</name>
    <name type="common">Western balsam poplar</name>
    <name type="synonym">Populus balsamifera subsp. trichocarpa</name>
    <dbReference type="NCBI Taxonomy" id="3694"/>
    <lineage>
        <taxon>Eukaryota</taxon>
        <taxon>Viridiplantae</taxon>
        <taxon>Streptophyta</taxon>
        <taxon>Embryophyta</taxon>
        <taxon>Tracheophyta</taxon>
        <taxon>Spermatophyta</taxon>
        <taxon>Magnoliopsida</taxon>
        <taxon>eudicotyledons</taxon>
        <taxon>Gunneridae</taxon>
        <taxon>Pentapetalae</taxon>
        <taxon>rosids</taxon>
        <taxon>fabids</taxon>
        <taxon>Malpighiales</taxon>
        <taxon>Salicaceae</taxon>
        <taxon>Saliceae</taxon>
        <taxon>Populus</taxon>
    </lineage>
</organism>
<accession>A9P909</accession>
<feature type="transmembrane region" description="Helical" evidence="1">
    <location>
        <begin position="29"/>
        <end position="50"/>
    </location>
</feature>
<keyword evidence="1" id="KW-0812">Transmembrane</keyword>
<name>A9P909_POPTR</name>